<name>A0A5B7EMN6_PORTR</name>
<accession>A0A5B7EMN6</accession>
<organism evidence="1 2">
    <name type="scientific">Portunus trituberculatus</name>
    <name type="common">Swimming crab</name>
    <name type="synonym">Neptunus trituberculatus</name>
    <dbReference type="NCBI Taxonomy" id="210409"/>
    <lineage>
        <taxon>Eukaryota</taxon>
        <taxon>Metazoa</taxon>
        <taxon>Ecdysozoa</taxon>
        <taxon>Arthropoda</taxon>
        <taxon>Crustacea</taxon>
        <taxon>Multicrustacea</taxon>
        <taxon>Malacostraca</taxon>
        <taxon>Eumalacostraca</taxon>
        <taxon>Eucarida</taxon>
        <taxon>Decapoda</taxon>
        <taxon>Pleocyemata</taxon>
        <taxon>Brachyura</taxon>
        <taxon>Eubrachyura</taxon>
        <taxon>Portunoidea</taxon>
        <taxon>Portunidae</taxon>
        <taxon>Portuninae</taxon>
        <taxon>Portunus</taxon>
    </lineage>
</organism>
<evidence type="ECO:0000313" key="2">
    <source>
        <dbReference type="Proteomes" id="UP000324222"/>
    </source>
</evidence>
<evidence type="ECO:0000313" key="1">
    <source>
        <dbReference type="EMBL" id="MPC35442.1"/>
    </source>
</evidence>
<proteinExistence type="predicted"/>
<gene>
    <name evidence="1" type="ORF">E2C01_028864</name>
</gene>
<sequence>MRKTARGRAGSKEGLDAQVQLASEWCEAFCLDAQVQLAARVSRTTKTFAQRPGRASYGVGV</sequence>
<dbReference type="AlphaFoldDB" id="A0A5B7EMN6"/>
<reference evidence="1 2" key="1">
    <citation type="submission" date="2019-05" db="EMBL/GenBank/DDBJ databases">
        <title>Another draft genome of Portunus trituberculatus and its Hox gene families provides insights of decapod evolution.</title>
        <authorList>
            <person name="Jeong J.-H."/>
            <person name="Song I."/>
            <person name="Kim S."/>
            <person name="Choi T."/>
            <person name="Kim D."/>
            <person name="Ryu S."/>
            <person name="Kim W."/>
        </authorList>
    </citation>
    <scope>NUCLEOTIDE SEQUENCE [LARGE SCALE GENOMIC DNA]</scope>
    <source>
        <tissue evidence="1">Muscle</tissue>
    </source>
</reference>
<dbReference type="EMBL" id="VSRR010003276">
    <property type="protein sequence ID" value="MPC35442.1"/>
    <property type="molecule type" value="Genomic_DNA"/>
</dbReference>
<protein>
    <submittedName>
        <fullName evidence="1">Uncharacterized protein</fullName>
    </submittedName>
</protein>
<keyword evidence="2" id="KW-1185">Reference proteome</keyword>
<dbReference type="Proteomes" id="UP000324222">
    <property type="component" value="Unassembled WGS sequence"/>
</dbReference>
<comment type="caution">
    <text evidence="1">The sequence shown here is derived from an EMBL/GenBank/DDBJ whole genome shotgun (WGS) entry which is preliminary data.</text>
</comment>